<feature type="non-terminal residue" evidence="1">
    <location>
        <position position="102"/>
    </location>
</feature>
<accession>A0A0P9DDM7</accession>
<evidence type="ECO:0000313" key="2">
    <source>
        <dbReference type="Proteomes" id="UP000050509"/>
    </source>
</evidence>
<gene>
    <name evidence="1" type="ORF">SE17_39810</name>
</gene>
<organism evidence="1 2">
    <name type="scientific">Kouleothrix aurantiaca</name>
    <dbReference type="NCBI Taxonomy" id="186479"/>
    <lineage>
        <taxon>Bacteria</taxon>
        <taxon>Bacillati</taxon>
        <taxon>Chloroflexota</taxon>
        <taxon>Chloroflexia</taxon>
        <taxon>Chloroflexales</taxon>
        <taxon>Roseiflexineae</taxon>
        <taxon>Roseiflexaceae</taxon>
        <taxon>Kouleothrix</taxon>
    </lineage>
</organism>
<comment type="caution">
    <text evidence="1">The sequence shown here is derived from an EMBL/GenBank/DDBJ whole genome shotgun (WGS) entry which is preliminary data.</text>
</comment>
<proteinExistence type="predicted"/>
<dbReference type="AlphaFoldDB" id="A0A0P9DDM7"/>
<reference evidence="1 2" key="1">
    <citation type="submission" date="2015-09" db="EMBL/GenBank/DDBJ databases">
        <title>Draft genome sequence of Kouleothrix aurantiaca JCM 19913.</title>
        <authorList>
            <person name="Hemp J."/>
        </authorList>
    </citation>
    <scope>NUCLEOTIDE SEQUENCE [LARGE SCALE GENOMIC DNA]</scope>
    <source>
        <strain evidence="1 2">COM-B</strain>
    </source>
</reference>
<name>A0A0P9DDM7_9CHLR</name>
<evidence type="ECO:0000313" key="1">
    <source>
        <dbReference type="EMBL" id="KPV48112.1"/>
    </source>
</evidence>
<dbReference type="EMBL" id="LJCR01002935">
    <property type="protein sequence ID" value="KPV48112.1"/>
    <property type="molecule type" value="Genomic_DNA"/>
</dbReference>
<dbReference type="Proteomes" id="UP000050509">
    <property type="component" value="Unassembled WGS sequence"/>
</dbReference>
<protein>
    <submittedName>
        <fullName evidence="1">Uncharacterized protein</fullName>
    </submittedName>
</protein>
<sequence length="102" mass="11229">MLERIPANRPASIFAARPLFTSLAAAIAPLWLAPAPATDRITLRLVRAESRPALHPHVVALDFNQQPHWPSMFPLANILRRLDEQRDRLRALAAAGMAVPPG</sequence>
<keyword evidence="2" id="KW-1185">Reference proteome</keyword>